<dbReference type="EMBL" id="SNXW01000002">
    <property type="protein sequence ID" value="TDP86120.1"/>
    <property type="molecule type" value="Genomic_DNA"/>
</dbReference>
<reference evidence="2 3" key="1">
    <citation type="submission" date="2019-03" db="EMBL/GenBank/DDBJ databases">
        <title>Genomic Encyclopedia of Type Strains, Phase IV (KMG-IV): sequencing the most valuable type-strain genomes for metagenomic binning, comparative biology and taxonomic classification.</title>
        <authorList>
            <person name="Goeker M."/>
        </authorList>
    </citation>
    <scope>NUCLEOTIDE SEQUENCE [LARGE SCALE GENOMIC DNA]</scope>
    <source>
        <strain evidence="2 3">DSM 11901</strain>
    </source>
</reference>
<organism evidence="2 3">
    <name type="scientific">Aquabacterium commune</name>
    <dbReference type="NCBI Taxonomy" id="70586"/>
    <lineage>
        <taxon>Bacteria</taxon>
        <taxon>Pseudomonadati</taxon>
        <taxon>Pseudomonadota</taxon>
        <taxon>Betaproteobacteria</taxon>
        <taxon>Burkholderiales</taxon>
        <taxon>Aquabacterium</taxon>
    </lineage>
</organism>
<sequence>MRFTLIALPLALATSLAIADGLPPPSRTVFKCEDGKITYYSDSPCLGAKKLDVTPTRGMNKSTGRELVGTDVAREQRHEQLADGIKPLTGMSPQQLDQFGRRTQLSGEAQQACRKLDQALPMAEQAERAAQGTSELQATQLRLLRLRQQFRDLRCQ</sequence>
<keyword evidence="1" id="KW-0732">Signal</keyword>
<gene>
    <name evidence="2" type="ORF">EV672_102471</name>
</gene>
<name>A0A4R6RIA2_9BURK</name>
<keyword evidence="3" id="KW-1185">Reference proteome</keyword>
<accession>A0A4R6RIA2</accession>
<evidence type="ECO:0008006" key="4">
    <source>
        <dbReference type="Google" id="ProtNLM"/>
    </source>
</evidence>
<evidence type="ECO:0000313" key="3">
    <source>
        <dbReference type="Proteomes" id="UP000294593"/>
    </source>
</evidence>
<evidence type="ECO:0000256" key="1">
    <source>
        <dbReference type="SAM" id="SignalP"/>
    </source>
</evidence>
<dbReference type="Proteomes" id="UP000294593">
    <property type="component" value="Unassembled WGS sequence"/>
</dbReference>
<protein>
    <recommendedName>
        <fullName evidence="4">DUF4124 domain-containing protein</fullName>
    </recommendedName>
</protein>
<evidence type="ECO:0000313" key="2">
    <source>
        <dbReference type="EMBL" id="TDP86120.1"/>
    </source>
</evidence>
<feature type="chain" id="PRO_5020602538" description="DUF4124 domain-containing protein" evidence="1">
    <location>
        <begin position="20"/>
        <end position="156"/>
    </location>
</feature>
<proteinExistence type="predicted"/>
<feature type="signal peptide" evidence="1">
    <location>
        <begin position="1"/>
        <end position="19"/>
    </location>
</feature>
<dbReference type="AlphaFoldDB" id="A0A4R6RIA2"/>
<comment type="caution">
    <text evidence="2">The sequence shown here is derived from an EMBL/GenBank/DDBJ whole genome shotgun (WGS) entry which is preliminary data.</text>
</comment>